<feature type="transmembrane region" description="Helical" evidence="10">
    <location>
        <begin position="538"/>
        <end position="561"/>
    </location>
</feature>
<evidence type="ECO:0000256" key="4">
    <source>
        <dbReference type="ARBA" id="ARBA00022679"/>
    </source>
</evidence>
<evidence type="ECO:0000313" key="11">
    <source>
        <dbReference type="EMBL" id="KAG5566655.1"/>
    </source>
</evidence>
<evidence type="ECO:0000256" key="7">
    <source>
        <dbReference type="ARBA" id="ARBA00022824"/>
    </source>
</evidence>
<evidence type="ECO:0000256" key="3">
    <source>
        <dbReference type="ARBA" id="ARBA00012132"/>
    </source>
</evidence>
<keyword evidence="12" id="KW-1185">Reference proteome</keyword>
<evidence type="ECO:0000256" key="1">
    <source>
        <dbReference type="ARBA" id="ARBA00004477"/>
    </source>
</evidence>
<dbReference type="InterPro" id="IPR032974">
    <property type="entry name" value="Polypren_kinase"/>
</dbReference>
<organism evidence="11 12">
    <name type="scientific">Rhododendron griersonianum</name>
    <dbReference type="NCBI Taxonomy" id="479676"/>
    <lineage>
        <taxon>Eukaryota</taxon>
        <taxon>Viridiplantae</taxon>
        <taxon>Streptophyta</taxon>
        <taxon>Embryophyta</taxon>
        <taxon>Tracheophyta</taxon>
        <taxon>Spermatophyta</taxon>
        <taxon>Magnoliopsida</taxon>
        <taxon>eudicotyledons</taxon>
        <taxon>Gunneridae</taxon>
        <taxon>Pentapetalae</taxon>
        <taxon>asterids</taxon>
        <taxon>Ericales</taxon>
        <taxon>Ericaceae</taxon>
        <taxon>Ericoideae</taxon>
        <taxon>Rhodoreae</taxon>
        <taxon>Rhododendron</taxon>
    </lineage>
</organism>
<evidence type="ECO:0000256" key="10">
    <source>
        <dbReference type="SAM" id="Phobius"/>
    </source>
</evidence>
<name>A0AAV6LPI3_9ERIC</name>
<dbReference type="AlphaFoldDB" id="A0AAV6LPI3"/>
<feature type="transmembrane region" description="Helical" evidence="10">
    <location>
        <begin position="126"/>
        <end position="144"/>
    </location>
</feature>
<dbReference type="EMBL" id="JACTNZ010000001">
    <property type="protein sequence ID" value="KAG5566655.1"/>
    <property type="molecule type" value="Genomic_DNA"/>
</dbReference>
<keyword evidence="4" id="KW-0808">Transferase</keyword>
<comment type="similarity">
    <text evidence="2">Belongs to the polyprenol kinase family.</text>
</comment>
<feature type="transmembrane region" description="Helical" evidence="10">
    <location>
        <begin position="497"/>
        <end position="517"/>
    </location>
</feature>
<dbReference type="PANTHER" id="PTHR13205">
    <property type="entry name" value="TRANSMEMBRANE PROTEIN 15-RELATED"/>
    <property type="match status" value="1"/>
</dbReference>
<evidence type="ECO:0000256" key="8">
    <source>
        <dbReference type="ARBA" id="ARBA00022989"/>
    </source>
</evidence>
<keyword evidence="8 10" id="KW-1133">Transmembrane helix</keyword>
<feature type="transmembrane region" description="Helical" evidence="10">
    <location>
        <begin position="413"/>
        <end position="434"/>
    </location>
</feature>
<dbReference type="Proteomes" id="UP000823749">
    <property type="component" value="Chromosome 1"/>
</dbReference>
<dbReference type="GO" id="GO:0005789">
    <property type="term" value="C:endoplasmic reticulum membrane"/>
    <property type="evidence" value="ECO:0007669"/>
    <property type="project" value="UniProtKB-SubCell"/>
</dbReference>
<protein>
    <recommendedName>
        <fullName evidence="3">dolichol kinase</fullName>
        <ecNumber evidence="3">2.7.1.108</ecNumber>
    </recommendedName>
</protein>
<feature type="transmembrane region" description="Helical" evidence="10">
    <location>
        <begin position="455"/>
        <end position="477"/>
    </location>
</feature>
<dbReference type="PANTHER" id="PTHR13205:SF15">
    <property type="entry name" value="DOLICHOL KINASE"/>
    <property type="match status" value="1"/>
</dbReference>
<evidence type="ECO:0000256" key="2">
    <source>
        <dbReference type="ARBA" id="ARBA00010794"/>
    </source>
</evidence>
<keyword evidence="5 10" id="KW-0812">Transmembrane</keyword>
<feature type="transmembrane region" description="Helical" evidence="10">
    <location>
        <begin position="224"/>
        <end position="247"/>
    </location>
</feature>
<evidence type="ECO:0000256" key="6">
    <source>
        <dbReference type="ARBA" id="ARBA00022777"/>
    </source>
</evidence>
<sequence length="583" mass="65031">MLNGERAVVLLFIAPILHATPLSLLAEALSLSLLALFALVIEVFADSSPNSQLAQFKTRRGASSGILLGAVTLPCLMISRLIQLSRALSLHEIGVQGTQFSLNQIDWCCSIQFFCSTDLEYLRLQYWAAFACGFSVLGFLGYRLWQLPNNIQPISARTTRDVKFILSCLALCGTVCCVLFATKYHIGWSAALKLLWVLSQGLATVKLIQHVVHNFPFCASIGEALLVTGGLVIYFGDMFALTFAKIHGYLSQSELTYVQYGIKRSEISIIIQGMVLGLLLFPIFLKLILPIWECFTTSAYSNGRAYHEIGKSVTFYASLASVLIVIVPLWMQIVQTFHVHPLLWVIDFVVSEPLKRLSLCIYWVAVILVSVRRFYNISKNSKIERILLRKYYHLMAVLMFLPALIFQPKFLDLAFGAALAVFLVLEIIRVWRIWPLGQLVHQFMNAFTDHRDSDLLIVSHFSLLLGCALPIWMSSGFNDRPLAPFAGILSLGIGDTMVSYLVAMYHVFIVVAFFINLKIGHQWLATSMVSSGGAKQAVSVVSSIGWHWFSLLLAVTVSGLLEAYTAQLDNAFIPLVFYSLLCL</sequence>
<evidence type="ECO:0000256" key="9">
    <source>
        <dbReference type="ARBA" id="ARBA00023136"/>
    </source>
</evidence>
<accession>A0AAV6LPI3</accession>
<comment type="caution">
    <text evidence="11">The sequence shown here is derived from an EMBL/GenBank/DDBJ whole genome shotgun (WGS) entry which is preliminary data.</text>
</comment>
<dbReference type="EC" id="2.7.1.108" evidence="3"/>
<keyword evidence="9 10" id="KW-0472">Membrane</keyword>
<keyword evidence="6" id="KW-0418">Kinase</keyword>
<evidence type="ECO:0000256" key="5">
    <source>
        <dbReference type="ARBA" id="ARBA00022692"/>
    </source>
</evidence>
<evidence type="ECO:0000313" key="12">
    <source>
        <dbReference type="Proteomes" id="UP000823749"/>
    </source>
</evidence>
<feature type="transmembrane region" description="Helical" evidence="10">
    <location>
        <begin position="267"/>
        <end position="292"/>
    </location>
</feature>
<dbReference type="GO" id="GO:0043048">
    <property type="term" value="P:dolichyl monophosphate biosynthetic process"/>
    <property type="evidence" value="ECO:0007669"/>
    <property type="project" value="TreeGrafter"/>
</dbReference>
<dbReference type="GO" id="GO:0004168">
    <property type="term" value="F:dolichol kinase activity"/>
    <property type="evidence" value="ECO:0007669"/>
    <property type="project" value="UniProtKB-EC"/>
</dbReference>
<feature type="transmembrane region" description="Helical" evidence="10">
    <location>
        <begin position="164"/>
        <end position="182"/>
    </location>
</feature>
<comment type="subcellular location">
    <subcellularLocation>
        <location evidence="1">Endoplasmic reticulum membrane</location>
        <topology evidence="1">Multi-pass membrane protein</topology>
    </subcellularLocation>
</comment>
<proteinExistence type="inferred from homology"/>
<gene>
    <name evidence="11" type="ORF">RHGRI_002272</name>
</gene>
<reference evidence="11" key="1">
    <citation type="submission" date="2020-08" db="EMBL/GenBank/DDBJ databases">
        <title>Plant Genome Project.</title>
        <authorList>
            <person name="Zhang R.-G."/>
        </authorList>
    </citation>
    <scope>NUCLEOTIDE SEQUENCE</scope>
    <source>
        <strain evidence="11">WSP0</strain>
        <tissue evidence="11">Leaf</tissue>
    </source>
</reference>
<keyword evidence="7" id="KW-0256">Endoplasmic reticulum</keyword>
<feature type="transmembrane region" description="Helical" evidence="10">
    <location>
        <begin position="353"/>
        <end position="371"/>
    </location>
</feature>
<feature type="transmembrane region" description="Helical" evidence="10">
    <location>
        <begin position="313"/>
        <end position="333"/>
    </location>
</feature>
<feature type="transmembrane region" description="Helical" evidence="10">
    <location>
        <begin position="194"/>
        <end position="212"/>
    </location>
</feature>
<feature type="transmembrane region" description="Helical" evidence="10">
    <location>
        <begin position="391"/>
        <end position="407"/>
    </location>
</feature>